<dbReference type="EMBL" id="BAABJJ010000033">
    <property type="protein sequence ID" value="GAA4948014.1"/>
    <property type="molecule type" value="Genomic_DNA"/>
</dbReference>
<dbReference type="Proteomes" id="UP001501302">
    <property type="component" value="Unassembled WGS sequence"/>
</dbReference>
<comment type="caution">
    <text evidence="1">The sequence shown here is derived from an EMBL/GenBank/DDBJ whole genome shotgun (WGS) entry which is preliminary data.</text>
</comment>
<name>A0ABP9GMA2_9FLAO</name>
<sequence>MKVSKLKQAKINETLKMSIMKTLIMIISVLGFIILSNCTQKIDVNKLLDNSEIRSDIFEAIANDHDQMTLFMESIQSNKHAMQMMQGHYMMKGNMMKDSMMMHNMMGNMMKNEKMMEKMIQMMNNEGMMSNECMQAMSKTMNDKGMHISGMEMNQDEDNK</sequence>
<evidence type="ECO:0000313" key="1">
    <source>
        <dbReference type="EMBL" id="GAA4948014.1"/>
    </source>
</evidence>
<accession>A0ABP9GMA2</accession>
<reference evidence="2" key="1">
    <citation type="journal article" date="2019" name="Int. J. Syst. Evol. Microbiol.">
        <title>The Global Catalogue of Microorganisms (GCM) 10K type strain sequencing project: providing services to taxonomists for standard genome sequencing and annotation.</title>
        <authorList>
            <consortium name="The Broad Institute Genomics Platform"/>
            <consortium name="The Broad Institute Genome Sequencing Center for Infectious Disease"/>
            <person name="Wu L."/>
            <person name="Ma J."/>
        </authorList>
    </citation>
    <scope>NUCLEOTIDE SEQUENCE [LARGE SCALE GENOMIC DNA]</scope>
    <source>
        <strain evidence="2">JCM 18285</strain>
    </source>
</reference>
<keyword evidence="2" id="KW-1185">Reference proteome</keyword>
<evidence type="ECO:0000313" key="2">
    <source>
        <dbReference type="Proteomes" id="UP001501302"/>
    </source>
</evidence>
<evidence type="ECO:0008006" key="3">
    <source>
        <dbReference type="Google" id="ProtNLM"/>
    </source>
</evidence>
<proteinExistence type="predicted"/>
<gene>
    <name evidence="1" type="ORF">GCM10023314_21650</name>
</gene>
<organism evidence="1 2">
    <name type="scientific">Algibacter agarivorans</name>
    <dbReference type="NCBI Taxonomy" id="1109741"/>
    <lineage>
        <taxon>Bacteria</taxon>
        <taxon>Pseudomonadati</taxon>
        <taxon>Bacteroidota</taxon>
        <taxon>Flavobacteriia</taxon>
        <taxon>Flavobacteriales</taxon>
        <taxon>Flavobacteriaceae</taxon>
        <taxon>Algibacter</taxon>
    </lineage>
</organism>
<protein>
    <recommendedName>
        <fullName evidence="3">Membrane or secreted protein</fullName>
    </recommendedName>
</protein>